<sequence>MIEDEERLALVAWSISSTSESAIKAKAIRKEAIKRVASANWRHEIASYSSGSFPAKMDSSGSSKTDASLSAKTGASESAKMGASESAKTDASCSAMMDSSGSGASNSSHSATPAPATAPGRPTAPAAAADLMHVTSSGFSSSKGQPAPPLSDAAMRHALLVQAKTSTLAMQKVPTHPPPQEPEDAVAPAVLSEAQLKLSREDIRRDLAAVPPTPPAQQAQKLKVMLAVASSLFERGSLEQAQMLLDEVRVAVNPSLHT</sequence>
<accession>A0AB34IVF2</accession>
<reference evidence="2 3" key="1">
    <citation type="journal article" date="2024" name="Science">
        <title>Giant polyketide synthase enzymes in the biosynthesis of giant marine polyether toxins.</title>
        <authorList>
            <person name="Fallon T.R."/>
            <person name="Shende V.V."/>
            <person name="Wierzbicki I.H."/>
            <person name="Pendleton A.L."/>
            <person name="Watervoot N.F."/>
            <person name="Auber R.P."/>
            <person name="Gonzalez D.J."/>
            <person name="Wisecaver J.H."/>
            <person name="Moore B.S."/>
        </authorList>
    </citation>
    <scope>NUCLEOTIDE SEQUENCE [LARGE SCALE GENOMIC DNA]</scope>
    <source>
        <strain evidence="2 3">12B1</strain>
    </source>
</reference>
<keyword evidence="3" id="KW-1185">Reference proteome</keyword>
<feature type="compositionally biased region" description="Polar residues" evidence="1">
    <location>
        <begin position="59"/>
        <end position="76"/>
    </location>
</feature>
<feature type="compositionally biased region" description="Low complexity" evidence="1">
    <location>
        <begin position="90"/>
        <end position="124"/>
    </location>
</feature>
<gene>
    <name evidence="2" type="ORF">AB1Y20_007973</name>
</gene>
<feature type="region of interest" description="Disordered" evidence="1">
    <location>
        <begin position="50"/>
        <end position="124"/>
    </location>
</feature>
<comment type="caution">
    <text evidence="2">The sequence shown here is derived from an EMBL/GenBank/DDBJ whole genome shotgun (WGS) entry which is preliminary data.</text>
</comment>
<evidence type="ECO:0000313" key="3">
    <source>
        <dbReference type="Proteomes" id="UP001515480"/>
    </source>
</evidence>
<evidence type="ECO:0000313" key="2">
    <source>
        <dbReference type="EMBL" id="KAL1507117.1"/>
    </source>
</evidence>
<proteinExistence type="predicted"/>
<evidence type="ECO:0000256" key="1">
    <source>
        <dbReference type="SAM" id="MobiDB-lite"/>
    </source>
</evidence>
<name>A0AB34IVF2_PRYPA</name>
<dbReference type="Proteomes" id="UP001515480">
    <property type="component" value="Unassembled WGS sequence"/>
</dbReference>
<dbReference type="AlphaFoldDB" id="A0AB34IVF2"/>
<protein>
    <recommendedName>
        <fullName evidence="4">Vta1 C-terminal domain-containing protein</fullName>
    </recommendedName>
</protein>
<organism evidence="2 3">
    <name type="scientific">Prymnesium parvum</name>
    <name type="common">Toxic golden alga</name>
    <dbReference type="NCBI Taxonomy" id="97485"/>
    <lineage>
        <taxon>Eukaryota</taxon>
        <taxon>Haptista</taxon>
        <taxon>Haptophyta</taxon>
        <taxon>Prymnesiophyceae</taxon>
        <taxon>Prymnesiales</taxon>
        <taxon>Prymnesiaceae</taxon>
        <taxon>Prymnesium</taxon>
    </lineage>
</organism>
<evidence type="ECO:0008006" key="4">
    <source>
        <dbReference type="Google" id="ProtNLM"/>
    </source>
</evidence>
<dbReference type="EMBL" id="JBGBPQ010000018">
    <property type="protein sequence ID" value="KAL1507117.1"/>
    <property type="molecule type" value="Genomic_DNA"/>
</dbReference>